<dbReference type="KEGG" id="ehx:EMIHUDRAFT_202056"/>
<dbReference type="GeneID" id="17279593"/>
<accession>A0A0D3KEY7</accession>
<keyword evidence="2" id="KW-1185">Reference proteome</keyword>
<dbReference type="Gene3D" id="3.90.1200.10">
    <property type="match status" value="1"/>
</dbReference>
<dbReference type="PaxDb" id="2903-EOD34322"/>
<dbReference type="EnsemblProtists" id="EOD34322">
    <property type="protein sequence ID" value="EOD34322"/>
    <property type="gene ID" value="EMIHUDRAFT_202056"/>
</dbReference>
<reference evidence="1" key="2">
    <citation type="submission" date="2024-10" db="UniProtKB">
        <authorList>
            <consortium name="EnsemblProtists"/>
        </authorList>
    </citation>
    <scope>IDENTIFICATION</scope>
</reference>
<proteinExistence type="predicted"/>
<dbReference type="AlphaFoldDB" id="A0A0D3KEY7"/>
<reference evidence="2" key="1">
    <citation type="journal article" date="2013" name="Nature">
        <title>Pan genome of the phytoplankton Emiliania underpins its global distribution.</title>
        <authorList>
            <person name="Read B.A."/>
            <person name="Kegel J."/>
            <person name="Klute M.J."/>
            <person name="Kuo A."/>
            <person name="Lefebvre S.C."/>
            <person name="Maumus F."/>
            <person name="Mayer C."/>
            <person name="Miller J."/>
            <person name="Monier A."/>
            <person name="Salamov A."/>
            <person name="Young J."/>
            <person name="Aguilar M."/>
            <person name="Claverie J.M."/>
            <person name="Frickenhaus S."/>
            <person name="Gonzalez K."/>
            <person name="Herman E.K."/>
            <person name="Lin Y.C."/>
            <person name="Napier J."/>
            <person name="Ogata H."/>
            <person name="Sarno A.F."/>
            <person name="Shmutz J."/>
            <person name="Schroeder D."/>
            <person name="de Vargas C."/>
            <person name="Verret F."/>
            <person name="von Dassow P."/>
            <person name="Valentin K."/>
            <person name="Van de Peer Y."/>
            <person name="Wheeler G."/>
            <person name="Dacks J.B."/>
            <person name="Delwiche C.F."/>
            <person name="Dyhrman S.T."/>
            <person name="Glockner G."/>
            <person name="John U."/>
            <person name="Richards T."/>
            <person name="Worden A.Z."/>
            <person name="Zhang X."/>
            <person name="Grigoriev I.V."/>
            <person name="Allen A.E."/>
            <person name="Bidle K."/>
            <person name="Borodovsky M."/>
            <person name="Bowler C."/>
            <person name="Brownlee C."/>
            <person name="Cock J.M."/>
            <person name="Elias M."/>
            <person name="Gladyshev V.N."/>
            <person name="Groth M."/>
            <person name="Guda C."/>
            <person name="Hadaegh A."/>
            <person name="Iglesias-Rodriguez M.D."/>
            <person name="Jenkins J."/>
            <person name="Jones B.M."/>
            <person name="Lawson T."/>
            <person name="Leese F."/>
            <person name="Lindquist E."/>
            <person name="Lobanov A."/>
            <person name="Lomsadze A."/>
            <person name="Malik S.B."/>
            <person name="Marsh M.E."/>
            <person name="Mackinder L."/>
            <person name="Mock T."/>
            <person name="Mueller-Roeber B."/>
            <person name="Pagarete A."/>
            <person name="Parker M."/>
            <person name="Probert I."/>
            <person name="Quesneville H."/>
            <person name="Raines C."/>
            <person name="Rensing S.A."/>
            <person name="Riano-Pachon D.M."/>
            <person name="Richier S."/>
            <person name="Rokitta S."/>
            <person name="Shiraiwa Y."/>
            <person name="Soanes D.M."/>
            <person name="van der Giezen M."/>
            <person name="Wahlund T.M."/>
            <person name="Williams B."/>
            <person name="Wilson W."/>
            <person name="Wolfe G."/>
            <person name="Wurch L.L."/>
        </authorList>
    </citation>
    <scope>NUCLEOTIDE SEQUENCE</scope>
</reference>
<dbReference type="SUPFAM" id="SSF56112">
    <property type="entry name" value="Protein kinase-like (PK-like)"/>
    <property type="match status" value="1"/>
</dbReference>
<organism evidence="1 2">
    <name type="scientific">Emiliania huxleyi (strain CCMP1516)</name>
    <dbReference type="NCBI Taxonomy" id="280463"/>
    <lineage>
        <taxon>Eukaryota</taxon>
        <taxon>Haptista</taxon>
        <taxon>Haptophyta</taxon>
        <taxon>Prymnesiophyceae</taxon>
        <taxon>Isochrysidales</taxon>
        <taxon>Noelaerhabdaceae</taxon>
        <taxon>Emiliania</taxon>
    </lineage>
</organism>
<evidence type="ECO:0000313" key="2">
    <source>
        <dbReference type="Proteomes" id="UP000013827"/>
    </source>
</evidence>
<dbReference type="InterPro" id="IPR011009">
    <property type="entry name" value="Kinase-like_dom_sf"/>
</dbReference>
<dbReference type="RefSeq" id="XP_005786751.1">
    <property type="nucleotide sequence ID" value="XM_005786694.1"/>
</dbReference>
<dbReference type="Proteomes" id="UP000013827">
    <property type="component" value="Unassembled WGS sequence"/>
</dbReference>
<evidence type="ECO:0008006" key="3">
    <source>
        <dbReference type="Google" id="ProtNLM"/>
    </source>
</evidence>
<protein>
    <recommendedName>
        <fullName evidence="3">Aminoglycoside phosphotransferase domain-containing protein</fullName>
    </recommendedName>
</protein>
<sequence length="126" mass="14370">MRIVDFEYAGMCDPLWDAELLRAYFGGATPTQEEVGRVVLYKERWEEEHCRGPPSTASLTRALRRTPQAMCDLLWTLWGLLQHKNGNPAEDFWAYATGRFVRCQRLMARPDFAQHVAAVRAGQPSG</sequence>
<evidence type="ECO:0000313" key="1">
    <source>
        <dbReference type="EnsemblProtists" id="EOD34322"/>
    </source>
</evidence>
<dbReference type="HOGENOM" id="CLU_1985793_0_0_1"/>
<name>A0A0D3KEY7_EMIH1</name>